<organism evidence="1 2">
    <name type="scientific">Leptospira kirschneri serovar Pomona</name>
    <dbReference type="NCBI Taxonomy" id="561005"/>
    <lineage>
        <taxon>Bacteria</taxon>
        <taxon>Pseudomonadati</taxon>
        <taxon>Spirochaetota</taxon>
        <taxon>Spirochaetia</taxon>
        <taxon>Leptospirales</taxon>
        <taxon>Leptospiraceae</taxon>
        <taxon>Leptospira</taxon>
    </lineage>
</organism>
<dbReference type="Proteomes" id="UP000191008">
    <property type="component" value="Unassembled WGS sequence"/>
</dbReference>
<comment type="caution">
    <text evidence="1">The sequence shown here is derived from an EMBL/GenBank/DDBJ whole genome shotgun (WGS) entry which is preliminary data.</text>
</comment>
<accession>A0A1T1DHM8</accession>
<protein>
    <submittedName>
        <fullName evidence="1">Uncharacterized protein</fullName>
    </submittedName>
</protein>
<evidence type="ECO:0000313" key="2">
    <source>
        <dbReference type="Proteomes" id="UP000191008"/>
    </source>
</evidence>
<name>A0A1T1DHM8_9LEPT</name>
<evidence type="ECO:0000313" key="1">
    <source>
        <dbReference type="EMBL" id="OOV40327.1"/>
    </source>
</evidence>
<reference evidence="1 2" key="1">
    <citation type="submission" date="2017-02" db="EMBL/GenBank/DDBJ databases">
        <title>Comparative genomic analysis of Brazilian Leptospira kirschneri strains of different serogroups.</title>
        <authorList>
            <person name="Moreno L.Z."/>
            <person name="Miraglia F."/>
            <person name="Kremer F.S."/>
            <person name="Eslabao M.R."/>
            <person name="Lilenbaum W."/>
            <person name="Dellagostin O.A."/>
            <person name="Moreno A.M."/>
        </authorList>
    </citation>
    <scope>NUCLEOTIDE SEQUENCE [LARGE SCALE GENOMIC DNA]</scope>
    <source>
        <strain evidence="1 2">M110/06</strain>
    </source>
</reference>
<dbReference type="EMBL" id="MVIT01000077">
    <property type="protein sequence ID" value="OOV40327.1"/>
    <property type="molecule type" value="Genomic_DNA"/>
</dbReference>
<gene>
    <name evidence="1" type="ORF">B1J93_18615</name>
</gene>
<proteinExistence type="predicted"/>
<sequence>MDKSGSKMYLLEEQQTQSKGDYILICAGCRSKVAQLYQYDLCKSCLSKTFQRLIKVIDSVRK</sequence>
<dbReference type="AlphaFoldDB" id="A0A1T1DHM8"/>